<evidence type="ECO:0000256" key="3">
    <source>
        <dbReference type="ARBA" id="ARBA00022833"/>
    </source>
</evidence>
<keyword evidence="3 4" id="KW-0862">Zinc</keyword>
<name>A0A1X7F7W5_9PROT</name>
<feature type="binding site" evidence="4">
    <location>
        <position position="92"/>
    </location>
    <ligand>
        <name>Zn(2+)</name>
        <dbReference type="ChEBI" id="CHEBI:29105"/>
    </ligand>
</feature>
<evidence type="ECO:0000313" key="6">
    <source>
        <dbReference type="Proteomes" id="UP000192936"/>
    </source>
</evidence>
<dbReference type="GO" id="GO:0051604">
    <property type="term" value="P:protein maturation"/>
    <property type="evidence" value="ECO:0007669"/>
    <property type="project" value="InterPro"/>
</dbReference>
<feature type="binding site" evidence="4">
    <location>
        <position position="2"/>
    </location>
    <ligand>
        <name>Ni(2+)</name>
        <dbReference type="ChEBI" id="CHEBI:49786"/>
    </ligand>
</feature>
<dbReference type="OrthoDB" id="288014at2"/>
<dbReference type="AlphaFoldDB" id="A0A1X7F7W5"/>
<comment type="function">
    <text evidence="4">Involved in the maturation of [NiFe] hydrogenases. Required for nickel insertion into the metal center of the hydrogenase.</text>
</comment>
<dbReference type="RefSeq" id="WP_085085366.1">
    <property type="nucleotide sequence ID" value="NZ_FXAK01000005.1"/>
</dbReference>
<evidence type="ECO:0000313" key="5">
    <source>
        <dbReference type="EMBL" id="SMF47108.1"/>
    </source>
</evidence>
<sequence length="113" mass="12237">MHEMALCESLLQAMEEAGRANGFSRVTKVRLEIGRFAGVEVGALRFGFDVVTRGSLADGAELVVLEVPGRGWCFDCNDTVDLDDRLSPCPHCGGSRLHPNGGTEMTIKDLEVE</sequence>
<feature type="binding site" evidence="4">
    <location>
        <position position="73"/>
    </location>
    <ligand>
        <name>Zn(2+)</name>
        <dbReference type="ChEBI" id="CHEBI:29105"/>
    </ligand>
</feature>
<evidence type="ECO:0000256" key="1">
    <source>
        <dbReference type="ARBA" id="ARBA00022596"/>
    </source>
</evidence>
<accession>A0A1X7F7W5</accession>
<evidence type="ECO:0000256" key="4">
    <source>
        <dbReference type="HAMAP-Rule" id="MF_00213"/>
    </source>
</evidence>
<comment type="similarity">
    <text evidence="4">Belongs to the HypA/HybF family.</text>
</comment>
<dbReference type="GO" id="GO:0008270">
    <property type="term" value="F:zinc ion binding"/>
    <property type="evidence" value="ECO:0007669"/>
    <property type="project" value="UniProtKB-UniRule"/>
</dbReference>
<dbReference type="Pfam" id="PF01155">
    <property type="entry name" value="HypA"/>
    <property type="match status" value="1"/>
</dbReference>
<reference evidence="5 6" key="1">
    <citation type="submission" date="2017-04" db="EMBL/GenBank/DDBJ databases">
        <authorList>
            <person name="Afonso C.L."/>
            <person name="Miller P.J."/>
            <person name="Scott M.A."/>
            <person name="Spackman E."/>
            <person name="Goraichik I."/>
            <person name="Dimitrov K.M."/>
            <person name="Suarez D.L."/>
            <person name="Swayne D.E."/>
        </authorList>
    </citation>
    <scope>NUCLEOTIDE SEQUENCE [LARGE SCALE GENOMIC DNA]</scope>
    <source>
        <strain evidence="5 6">A2P</strain>
    </source>
</reference>
<organism evidence="5 6">
    <name type="scientific">Azospirillum oryzae</name>
    <dbReference type="NCBI Taxonomy" id="286727"/>
    <lineage>
        <taxon>Bacteria</taxon>
        <taxon>Pseudomonadati</taxon>
        <taxon>Pseudomonadota</taxon>
        <taxon>Alphaproteobacteria</taxon>
        <taxon>Rhodospirillales</taxon>
        <taxon>Azospirillaceae</taxon>
        <taxon>Azospirillum</taxon>
    </lineage>
</organism>
<keyword evidence="1 4" id="KW-0533">Nickel</keyword>
<feature type="binding site" evidence="4">
    <location>
        <position position="76"/>
    </location>
    <ligand>
        <name>Zn(2+)</name>
        <dbReference type="ChEBI" id="CHEBI:29105"/>
    </ligand>
</feature>
<dbReference type="HAMAP" id="MF_00213">
    <property type="entry name" value="HypA_HybF"/>
    <property type="match status" value="1"/>
</dbReference>
<dbReference type="EMBL" id="FXAK01000005">
    <property type="protein sequence ID" value="SMF47108.1"/>
    <property type="molecule type" value="Genomic_DNA"/>
</dbReference>
<dbReference type="PANTHER" id="PTHR34535:SF3">
    <property type="entry name" value="HYDROGENASE MATURATION FACTOR HYPA"/>
    <property type="match status" value="1"/>
</dbReference>
<dbReference type="InterPro" id="IPR000688">
    <property type="entry name" value="HypA/HybF"/>
</dbReference>
<dbReference type="PIRSF" id="PIRSF004761">
    <property type="entry name" value="Hydrgn_mat_HypA"/>
    <property type="match status" value="1"/>
</dbReference>
<dbReference type="Gene3D" id="3.30.2320.80">
    <property type="match status" value="1"/>
</dbReference>
<feature type="binding site" evidence="4">
    <location>
        <position position="89"/>
    </location>
    <ligand>
        <name>Zn(2+)</name>
        <dbReference type="ChEBI" id="CHEBI:29105"/>
    </ligand>
</feature>
<evidence type="ECO:0000256" key="2">
    <source>
        <dbReference type="ARBA" id="ARBA00022723"/>
    </source>
</evidence>
<proteinExistence type="inferred from homology"/>
<protein>
    <recommendedName>
        <fullName evidence="4">Hydrogenase maturation factor HypA</fullName>
    </recommendedName>
</protein>
<keyword evidence="2 4" id="KW-0479">Metal-binding</keyword>
<gene>
    <name evidence="4" type="primary">hypA</name>
    <name evidence="5" type="ORF">SAMN02982917_2304</name>
</gene>
<dbReference type="STRING" id="286727.SAMN02982917_2304"/>
<dbReference type="GO" id="GO:0016151">
    <property type="term" value="F:nickel cation binding"/>
    <property type="evidence" value="ECO:0007669"/>
    <property type="project" value="UniProtKB-UniRule"/>
</dbReference>
<dbReference type="NCBIfam" id="TIGR00100">
    <property type="entry name" value="hypA"/>
    <property type="match status" value="1"/>
</dbReference>
<dbReference type="PANTHER" id="PTHR34535">
    <property type="entry name" value="HYDROGENASE MATURATION FACTOR HYPA"/>
    <property type="match status" value="1"/>
</dbReference>
<dbReference type="Proteomes" id="UP000192936">
    <property type="component" value="Unassembled WGS sequence"/>
</dbReference>